<accession>A0A0C2MJZ7</accession>
<name>A0A0C2MJZ7_THEKT</name>
<protein>
    <submittedName>
        <fullName evidence="1">Uncharacterized protein</fullName>
    </submittedName>
</protein>
<comment type="caution">
    <text evidence="1">The sequence shown here is derived from an EMBL/GenBank/DDBJ whole genome shotgun (WGS) entry which is preliminary data.</text>
</comment>
<dbReference type="EMBL" id="JWZT01005174">
    <property type="protein sequence ID" value="KII61961.1"/>
    <property type="molecule type" value="Genomic_DNA"/>
</dbReference>
<evidence type="ECO:0000313" key="2">
    <source>
        <dbReference type="Proteomes" id="UP000031668"/>
    </source>
</evidence>
<dbReference type="Proteomes" id="UP000031668">
    <property type="component" value="Unassembled WGS sequence"/>
</dbReference>
<reference evidence="1 2" key="1">
    <citation type="journal article" date="2014" name="Genome Biol. Evol.">
        <title>The genome of the myxosporean Thelohanellus kitauei shows adaptations to nutrient acquisition within its fish host.</title>
        <authorList>
            <person name="Yang Y."/>
            <person name="Xiong J."/>
            <person name="Zhou Z."/>
            <person name="Huo F."/>
            <person name="Miao W."/>
            <person name="Ran C."/>
            <person name="Liu Y."/>
            <person name="Zhang J."/>
            <person name="Feng J."/>
            <person name="Wang M."/>
            <person name="Wang M."/>
            <person name="Wang L."/>
            <person name="Yao B."/>
        </authorList>
    </citation>
    <scope>NUCLEOTIDE SEQUENCE [LARGE SCALE GENOMIC DNA]</scope>
    <source>
        <strain evidence="1">Wuqing</strain>
    </source>
</reference>
<dbReference type="AlphaFoldDB" id="A0A0C2MJZ7"/>
<organism evidence="1 2">
    <name type="scientific">Thelohanellus kitauei</name>
    <name type="common">Myxosporean</name>
    <dbReference type="NCBI Taxonomy" id="669202"/>
    <lineage>
        <taxon>Eukaryota</taxon>
        <taxon>Metazoa</taxon>
        <taxon>Cnidaria</taxon>
        <taxon>Myxozoa</taxon>
        <taxon>Myxosporea</taxon>
        <taxon>Bivalvulida</taxon>
        <taxon>Platysporina</taxon>
        <taxon>Myxobolidae</taxon>
        <taxon>Thelohanellus</taxon>
    </lineage>
</organism>
<gene>
    <name evidence="1" type="ORF">RF11_06971</name>
</gene>
<evidence type="ECO:0000313" key="1">
    <source>
        <dbReference type="EMBL" id="KII61961.1"/>
    </source>
</evidence>
<proteinExistence type="predicted"/>
<sequence>MSENLKKHQSTIIDVDFVNELFSECESKLMDTFCNVEREIFMNSHHNDYKKIMAETLRSFNSPSYLSQHNAQRYIEILDVDLNQPMEFPHRPNYIGPRYASVRYNKFSVTTTNLSRLPIEVLLKWFVLIYEEKIAFGGFFYSLV</sequence>
<keyword evidence="2" id="KW-1185">Reference proteome</keyword>